<feature type="compositionally biased region" description="Low complexity" evidence="1">
    <location>
        <begin position="23"/>
        <end position="46"/>
    </location>
</feature>
<sequence length="220" mass="22579">MTRYALPSTLALVLAACGQATAPATPADAAATASAQTPPASVTAAAPPTPDLIAGTGLPTTAAEPATDEVAATPGSDAEDTQYFDFSGAALARVRSDARPATPALRDAARRLVDDTGRERGCGTYPEGERLFLLDLDGQPGDEALLLYTMEGCGGGGNYYDRSGYVLREADGGWTPVAEFPLGTKLVGNATISALEPGVLVVGPEGDSLFEQQRVEIPPR</sequence>
<keyword evidence="4" id="KW-1185">Reference proteome</keyword>
<evidence type="ECO:0000256" key="1">
    <source>
        <dbReference type="SAM" id="MobiDB-lite"/>
    </source>
</evidence>
<gene>
    <name evidence="3" type="ORF">H9645_08200</name>
</gene>
<dbReference type="RefSeq" id="WP_191729205.1">
    <property type="nucleotide sequence ID" value="NZ_JACSQJ010000003.1"/>
</dbReference>
<comment type="caution">
    <text evidence="3">The sequence shown here is derived from an EMBL/GenBank/DDBJ whole genome shotgun (WGS) entry which is preliminary data.</text>
</comment>
<dbReference type="EMBL" id="JACSQJ010000003">
    <property type="protein sequence ID" value="MBD7988009.1"/>
    <property type="molecule type" value="Genomic_DNA"/>
</dbReference>
<name>A0ABR8UK39_9GAMM</name>
<evidence type="ECO:0000256" key="2">
    <source>
        <dbReference type="SAM" id="SignalP"/>
    </source>
</evidence>
<keyword evidence="2" id="KW-0732">Signal</keyword>
<reference evidence="3 4" key="1">
    <citation type="submission" date="2020-08" db="EMBL/GenBank/DDBJ databases">
        <title>A Genomic Blueprint of the Chicken Gut Microbiome.</title>
        <authorList>
            <person name="Gilroy R."/>
            <person name="Ravi A."/>
            <person name="Getino M."/>
            <person name="Pursley I."/>
            <person name="Horton D.L."/>
            <person name="Alikhan N.-F."/>
            <person name="Baker D."/>
            <person name="Gharbi K."/>
            <person name="Hall N."/>
            <person name="Watson M."/>
            <person name="Adriaenssens E.M."/>
            <person name="Foster-Nyarko E."/>
            <person name="Jarju S."/>
            <person name="Secka A."/>
            <person name="Antonio M."/>
            <person name="Oren A."/>
            <person name="Chaudhuri R."/>
            <person name="La Ragione R.M."/>
            <person name="Hildebrand F."/>
            <person name="Pallen M.J."/>
        </authorList>
    </citation>
    <scope>NUCLEOTIDE SEQUENCE [LARGE SCALE GENOMIC DNA]</scope>
    <source>
        <strain evidence="3 4">Sa2BVA3</strain>
    </source>
</reference>
<organism evidence="3 4">
    <name type="scientific">Luteimonas colneyensis</name>
    <dbReference type="NCBI Taxonomy" id="2762230"/>
    <lineage>
        <taxon>Bacteria</taxon>
        <taxon>Pseudomonadati</taxon>
        <taxon>Pseudomonadota</taxon>
        <taxon>Gammaproteobacteria</taxon>
        <taxon>Lysobacterales</taxon>
        <taxon>Lysobacteraceae</taxon>
        <taxon>Luteimonas</taxon>
    </lineage>
</organism>
<evidence type="ECO:0008006" key="5">
    <source>
        <dbReference type="Google" id="ProtNLM"/>
    </source>
</evidence>
<accession>A0ABR8UK39</accession>
<proteinExistence type="predicted"/>
<feature type="signal peptide" evidence="2">
    <location>
        <begin position="1"/>
        <end position="22"/>
    </location>
</feature>
<dbReference type="PROSITE" id="PS51257">
    <property type="entry name" value="PROKAR_LIPOPROTEIN"/>
    <property type="match status" value="1"/>
</dbReference>
<protein>
    <recommendedName>
        <fullName evidence="5">Lipoprotein</fullName>
    </recommendedName>
</protein>
<evidence type="ECO:0000313" key="3">
    <source>
        <dbReference type="EMBL" id="MBD7988009.1"/>
    </source>
</evidence>
<feature type="chain" id="PRO_5046855857" description="Lipoprotein" evidence="2">
    <location>
        <begin position="23"/>
        <end position="220"/>
    </location>
</feature>
<dbReference type="Proteomes" id="UP000647183">
    <property type="component" value="Unassembled WGS sequence"/>
</dbReference>
<evidence type="ECO:0000313" key="4">
    <source>
        <dbReference type="Proteomes" id="UP000647183"/>
    </source>
</evidence>
<feature type="region of interest" description="Disordered" evidence="1">
    <location>
        <begin position="23"/>
        <end position="60"/>
    </location>
</feature>